<gene>
    <name evidence="1" type="ORF">CT0861_10508</name>
</gene>
<reference evidence="1 2" key="1">
    <citation type="submission" date="2015-06" db="EMBL/GenBank/DDBJ databases">
        <title>Survival trade-offs in plant roots during colonization by closely related pathogenic and mutualistic fungi.</title>
        <authorList>
            <person name="Hacquard S."/>
            <person name="Kracher B."/>
            <person name="Hiruma K."/>
            <person name="Weinman A."/>
            <person name="Muench P."/>
            <person name="Garrido Oter R."/>
            <person name="Ver Loren van Themaat E."/>
            <person name="Dallerey J.-F."/>
            <person name="Damm U."/>
            <person name="Henrissat B."/>
            <person name="Lespinet O."/>
            <person name="Thon M."/>
            <person name="Kemen E."/>
            <person name="McHardy A.C."/>
            <person name="Schulze-Lefert P."/>
            <person name="O'Connell R.J."/>
        </authorList>
    </citation>
    <scope>NUCLEOTIDE SEQUENCE [LARGE SCALE GENOMIC DNA]</scope>
    <source>
        <strain evidence="1 2">0861</strain>
    </source>
</reference>
<name>A0A166SZK3_9PEZI</name>
<protein>
    <submittedName>
        <fullName evidence="1">Toxin subunit protein</fullName>
    </submittedName>
</protein>
<keyword evidence="2" id="KW-1185">Reference proteome</keyword>
<organism evidence="1 2">
    <name type="scientific">Colletotrichum tofieldiae</name>
    <dbReference type="NCBI Taxonomy" id="708197"/>
    <lineage>
        <taxon>Eukaryota</taxon>
        <taxon>Fungi</taxon>
        <taxon>Dikarya</taxon>
        <taxon>Ascomycota</taxon>
        <taxon>Pezizomycotina</taxon>
        <taxon>Sordariomycetes</taxon>
        <taxon>Hypocreomycetidae</taxon>
        <taxon>Glomerellales</taxon>
        <taxon>Glomerellaceae</taxon>
        <taxon>Colletotrichum</taxon>
        <taxon>Colletotrichum spaethianum species complex</taxon>
    </lineage>
</organism>
<evidence type="ECO:0000313" key="1">
    <source>
        <dbReference type="EMBL" id="KZL71378.1"/>
    </source>
</evidence>
<dbReference type="EMBL" id="LFIV01000073">
    <property type="protein sequence ID" value="KZL71378.1"/>
    <property type="molecule type" value="Genomic_DNA"/>
</dbReference>
<evidence type="ECO:0000313" key="2">
    <source>
        <dbReference type="Proteomes" id="UP000076552"/>
    </source>
</evidence>
<accession>A0A166SZK3</accession>
<proteinExistence type="predicted"/>
<dbReference type="Proteomes" id="UP000076552">
    <property type="component" value="Unassembled WGS sequence"/>
</dbReference>
<comment type="caution">
    <text evidence="1">The sequence shown here is derived from an EMBL/GenBank/DDBJ whole genome shotgun (WGS) entry which is preliminary data.</text>
</comment>
<dbReference type="STRING" id="708197.A0A166SZK3"/>
<sequence length="1414" mass="155107">MSIESVIEVALDDEQAQKTILQLLKNGKDLDGIIDRAPAQFHGRLSFVSKLLRPSNNSFPTIQAIIRDNRANNLRSVAYLYFSEVPELPPTQVDEWRRRLFQLEPTAVLKALVDTEDIALAAEEQPLKRDITRQPFRDLTRGYRFPADTPAAIQAEALARVKEMQRLQALVPEPCLLGRLWGVLQPQQRSAQYIASVSETDFVKYLTTSPRAVPKPAAYNIHRNAVSVRMRSEQIWASLLRSKTQLRLPALESKPEVKDVDDGTTSYVNIFLRIDSVEFDSTESVLSPVAYLVDLLKTLSEVQATEPGRESDGGVTLLDCLSWRRPDLQDLELSTANTMVLIPYIDLFNEVLESFIANSSHSGPNDLVAIPAQNMQSGDTSAECEQQPHHINSEVYQDYIQPQFYPLTSFPYSHAVDTLRSFLGAVGGNLANLREALQSRHRIVSKKELQRSSSRQDALDAAAGIIRRSVLTERLGMQEEDLIAITGEGFLSLSRFQQMSSGASLATRDELRATMNYPGVATLWGYHDSEDREQGLDGDSGADKMAIEAPPTAHSALENILDSTTNKGLTYVKEQLLVCSGLSFADLVQVLGAEYMAGQLILAPSDGSSCFSPKLDDLRLCASTLVSGDGKLTESLCEDLQAFIRLHKCTGWNISLLDAALCCLIRGSVRYGRPSITPATVCELSAIQELNSLLGQDMEGIMVWWGDLYTNGPDSLYAKRFLQHAMTETGIFTADNYGRFLSDENAVAIQKGASVLQAALRISPEELASLMSICGLGPNSPLTLGNVFLLSRVLNFCNAMDIPLREYSSFCSIFAPDSADVFGSPSETLAAVKTWKTLSEAGWSLSQLLLCTKTLDKVVSQDKTHGSYTNTAVASTNGTIASSGYRDQALRAIHSLTSSFRAISTAWPTSDHATPETIQKVMTSLWGKEKAGLEFAAFNKECETVTDKEQLEEAWVAKYNELVQTLRLHLLRQSIFDTVNADFSDMTASMTQLIMSDLAKVSWQGKMVAPMQMIQGIVQEIASSSTAVLSPFKVKKTDDSIEGAERGGDEVKVQAEAANGKDASPTLQIAGFCSPTATGKYWFSLKTSSTKKEPVGAEAGTLSRLFIDNTPILLDDKTPSVAVRFLGGQTYYFEFYSSRSADGLLWSTTPDSTGLEFPVSAIIDIATVQGVENAYSAIARITSTVGLAQLNLEELQFFAGILGSKVVDLDQMSLKEVAKLNVYRRIRNSLSQNSKVLPPLLDFFKWTARPDKTAAAAEGLVDEIVRVTGWTEFLVKDVLAAKYPSIDVQEQARILSSVDEFAALNTAMEAIGQVSPLGWSVEEAFKHAAPLTSKAELFDMALNTRGRLQIKTDKAGKSRGLSTPALVRAYDRLFGFALRVPLDRREHGPDSADVADQASHLHRAAIRAAVFSWA</sequence>